<dbReference type="EMBL" id="CP144535">
    <property type="protein sequence ID" value="WWC62863.1"/>
    <property type="molecule type" value="Genomic_DNA"/>
</dbReference>
<proteinExistence type="predicted"/>
<name>A0A1A6A2F2_9TREE</name>
<sequence length="229" mass="25862">MSQDSHTDLDISTSGSLASAPAAQAARDRVLIYPKRDLYKYEVTLLDKNCDLVEDEDKDEVQFSTTTKYRFSAITCSQIGQAELSLASRIGIPSAEAESVPPSSSALTALESATNTHRRRCWNTLEVNSEFETPPEIEFDGITLEGFKEIMDGNYACQEWLNSDRLTLITHVNLAEDRTMWNESNWLYSDRSEIPRGFLEPQSMQGLTAVFSKGDEEVYNIDLKIWDLR</sequence>
<dbReference type="KEGG" id="kdj:28968796"/>
<protein>
    <submittedName>
        <fullName evidence="1">Uncharacterized protein</fullName>
    </submittedName>
</protein>
<dbReference type="GeneID" id="28968796"/>
<keyword evidence="3" id="KW-1185">Reference proteome</keyword>
<organism evidence="1">
    <name type="scientific">Kwoniella dejecticola CBS 10117</name>
    <dbReference type="NCBI Taxonomy" id="1296121"/>
    <lineage>
        <taxon>Eukaryota</taxon>
        <taxon>Fungi</taxon>
        <taxon>Dikarya</taxon>
        <taxon>Basidiomycota</taxon>
        <taxon>Agaricomycotina</taxon>
        <taxon>Tremellomycetes</taxon>
        <taxon>Tremellales</taxon>
        <taxon>Cryptococcaceae</taxon>
        <taxon>Kwoniella</taxon>
    </lineage>
</organism>
<reference evidence="1" key="1">
    <citation type="submission" date="2013-07" db="EMBL/GenBank/DDBJ databases">
        <title>The Genome Sequence of Cryptococcus dejecticola CBS10117.</title>
        <authorList>
            <consortium name="The Broad Institute Genome Sequencing Platform"/>
            <person name="Cuomo C."/>
            <person name="Litvintseva A."/>
            <person name="Chen Y."/>
            <person name="Heitman J."/>
            <person name="Sun S."/>
            <person name="Springer D."/>
            <person name="Dromer F."/>
            <person name="Young S.K."/>
            <person name="Zeng Q."/>
            <person name="Gargeya S."/>
            <person name="Fitzgerald M."/>
            <person name="Abouelleil A."/>
            <person name="Alvarado L."/>
            <person name="Berlin A.M."/>
            <person name="Chapman S.B."/>
            <person name="Dewar J."/>
            <person name="Goldberg J."/>
            <person name="Griggs A."/>
            <person name="Gujja S."/>
            <person name="Hansen M."/>
            <person name="Howarth C."/>
            <person name="Imamovic A."/>
            <person name="Larimer J."/>
            <person name="McCowan C."/>
            <person name="Murphy C."/>
            <person name="Pearson M."/>
            <person name="Priest M."/>
            <person name="Roberts A."/>
            <person name="Saif S."/>
            <person name="Shea T."/>
            <person name="Sykes S."/>
            <person name="Wortman J."/>
            <person name="Nusbaum C."/>
            <person name="Birren B."/>
        </authorList>
    </citation>
    <scope>NUCLEOTIDE SEQUENCE [LARGE SCALE GENOMIC DNA]</scope>
    <source>
        <strain evidence="1">CBS 10117</strain>
    </source>
</reference>
<dbReference type="Proteomes" id="UP000078595">
    <property type="component" value="Chromosome 6"/>
</dbReference>
<evidence type="ECO:0000313" key="1">
    <source>
        <dbReference type="EMBL" id="OBR84240.1"/>
    </source>
</evidence>
<accession>A0A1A6A2F2</accession>
<evidence type="ECO:0000313" key="3">
    <source>
        <dbReference type="Proteomes" id="UP000078595"/>
    </source>
</evidence>
<dbReference type="AlphaFoldDB" id="A0A1A6A2F2"/>
<evidence type="ECO:0000313" key="2">
    <source>
        <dbReference type="EMBL" id="WWC62863.1"/>
    </source>
</evidence>
<dbReference type="VEuPathDB" id="FungiDB:I303_05097"/>
<reference evidence="2" key="3">
    <citation type="submission" date="2024-02" db="EMBL/GenBank/DDBJ databases">
        <title>Comparative genomics of Cryptococcus and Kwoniella reveals pathogenesis evolution and contrasting modes of karyotype evolution via chromosome fusion or intercentromeric recombination.</title>
        <authorList>
            <person name="Coelho M.A."/>
            <person name="David-Palma M."/>
            <person name="Shea T."/>
            <person name="Bowers K."/>
            <person name="McGinley-Smith S."/>
            <person name="Mohammad A.W."/>
            <person name="Gnirke A."/>
            <person name="Yurkov A.M."/>
            <person name="Nowrousian M."/>
            <person name="Sun S."/>
            <person name="Cuomo C.A."/>
            <person name="Heitman J."/>
        </authorList>
    </citation>
    <scope>NUCLEOTIDE SEQUENCE</scope>
    <source>
        <strain evidence="2">CBS 10117</strain>
    </source>
</reference>
<dbReference type="EMBL" id="KI894032">
    <property type="protein sequence ID" value="OBR84240.1"/>
    <property type="molecule type" value="Genomic_DNA"/>
</dbReference>
<reference evidence="2" key="2">
    <citation type="submission" date="2013-07" db="EMBL/GenBank/DDBJ databases">
        <authorList>
            <consortium name="The Broad Institute Genome Sequencing Platform"/>
            <person name="Cuomo C."/>
            <person name="Litvintseva A."/>
            <person name="Chen Y."/>
            <person name="Heitman J."/>
            <person name="Sun S."/>
            <person name="Springer D."/>
            <person name="Dromer F."/>
            <person name="Young S.K."/>
            <person name="Zeng Q."/>
            <person name="Gargeya S."/>
            <person name="Fitzgerald M."/>
            <person name="Abouelleil A."/>
            <person name="Alvarado L."/>
            <person name="Berlin A.M."/>
            <person name="Chapman S.B."/>
            <person name="Dewar J."/>
            <person name="Goldberg J."/>
            <person name="Griggs A."/>
            <person name="Gujja S."/>
            <person name="Hansen M."/>
            <person name="Howarth C."/>
            <person name="Imamovic A."/>
            <person name="Larimer J."/>
            <person name="McCowan C."/>
            <person name="Murphy C."/>
            <person name="Pearson M."/>
            <person name="Priest M."/>
            <person name="Roberts A."/>
            <person name="Saif S."/>
            <person name="Shea T."/>
            <person name="Sykes S."/>
            <person name="Wortman J."/>
            <person name="Nusbaum C."/>
            <person name="Birren B."/>
        </authorList>
    </citation>
    <scope>NUCLEOTIDE SEQUENCE</scope>
    <source>
        <strain evidence="2">CBS 10117</strain>
    </source>
</reference>
<gene>
    <name evidence="1" type="ORF">I303_05097</name>
    <name evidence="2" type="ORF">I303_105461</name>
</gene>
<dbReference type="RefSeq" id="XP_018262082.1">
    <property type="nucleotide sequence ID" value="XM_018408391.1"/>
</dbReference>